<keyword evidence="1" id="KW-0472">Membrane</keyword>
<proteinExistence type="predicted"/>
<dbReference type="RefSeq" id="WP_407137202.1">
    <property type="nucleotide sequence ID" value="NZ_JBGQPK010000015.1"/>
</dbReference>
<reference evidence="2 3" key="1">
    <citation type="submission" date="2024-08" db="EMBL/GenBank/DDBJ databases">
        <authorList>
            <person name="Arias E."/>
        </authorList>
    </citation>
    <scope>NUCLEOTIDE SEQUENCE [LARGE SCALE GENOMIC DNA]</scope>
    <source>
        <strain evidence="2 3">FAM 25317</strain>
    </source>
</reference>
<sequence length="265" mass="29369">MINEIDSIEDLLITVTTPTTETKNDLTLAETETFWRSTKRLASAIASGILSMTLGVGAMIALITTKFSWLGILLMLIGVIVGISSFIIVGMAHARVKVPLDKRTITPEIQATARAHQQDNTSSFTITLVAGVALCIISLFPLILQAVWQVTDFNSLSVAAFVWIVGSGIFAIIYGSVIYTGYTRIAQTDIFYAIADTDERALNELKQRNPKAHLFLYQVYWPLIIIAYFISSFIFGLWSVSWLIFPIAGILFSTIRHYVLLVPKN</sequence>
<keyword evidence="1" id="KW-0812">Transmembrane</keyword>
<organism evidence="2 3">
    <name type="scientific">Loigolactobacillus zhaoyuanensis</name>
    <dbReference type="NCBI Taxonomy" id="2486017"/>
    <lineage>
        <taxon>Bacteria</taxon>
        <taxon>Bacillati</taxon>
        <taxon>Bacillota</taxon>
        <taxon>Bacilli</taxon>
        <taxon>Lactobacillales</taxon>
        <taxon>Lactobacillaceae</taxon>
        <taxon>Loigolactobacillus</taxon>
    </lineage>
</organism>
<evidence type="ECO:0008006" key="4">
    <source>
        <dbReference type="Google" id="ProtNLM"/>
    </source>
</evidence>
<dbReference type="EMBL" id="JBGQPK010000015">
    <property type="protein sequence ID" value="MFL2029047.1"/>
    <property type="molecule type" value="Genomic_DNA"/>
</dbReference>
<keyword evidence="1" id="KW-1133">Transmembrane helix</keyword>
<dbReference type="Proteomes" id="UP001625389">
    <property type="component" value="Unassembled WGS sequence"/>
</dbReference>
<evidence type="ECO:0000313" key="2">
    <source>
        <dbReference type="EMBL" id="MFL2029047.1"/>
    </source>
</evidence>
<keyword evidence="3" id="KW-1185">Reference proteome</keyword>
<comment type="caution">
    <text evidence="2">The sequence shown here is derived from an EMBL/GenBank/DDBJ whole genome shotgun (WGS) entry which is preliminary data.</text>
</comment>
<feature type="transmembrane region" description="Helical" evidence="1">
    <location>
        <begin position="160"/>
        <end position="182"/>
    </location>
</feature>
<evidence type="ECO:0000313" key="3">
    <source>
        <dbReference type="Proteomes" id="UP001625389"/>
    </source>
</evidence>
<feature type="transmembrane region" description="Helical" evidence="1">
    <location>
        <begin position="243"/>
        <end position="262"/>
    </location>
</feature>
<evidence type="ECO:0000256" key="1">
    <source>
        <dbReference type="SAM" id="Phobius"/>
    </source>
</evidence>
<name>A0ABW8UB87_9LACO</name>
<gene>
    <name evidence="2" type="ORF">ACEN34_05385</name>
</gene>
<accession>A0ABW8UB87</accession>
<feature type="transmembrane region" description="Helical" evidence="1">
    <location>
        <begin position="69"/>
        <end position="94"/>
    </location>
</feature>
<feature type="transmembrane region" description="Helical" evidence="1">
    <location>
        <begin position="124"/>
        <end position="148"/>
    </location>
</feature>
<feature type="transmembrane region" description="Helical" evidence="1">
    <location>
        <begin position="214"/>
        <end position="237"/>
    </location>
</feature>
<feature type="transmembrane region" description="Helical" evidence="1">
    <location>
        <begin position="41"/>
        <end position="63"/>
    </location>
</feature>
<protein>
    <recommendedName>
        <fullName evidence="4">DUF975 family protein</fullName>
    </recommendedName>
</protein>